<evidence type="ECO:0000313" key="2">
    <source>
        <dbReference type="EMBL" id="VBB30395.1"/>
    </source>
</evidence>
<feature type="transmembrane region" description="Helical" evidence="1">
    <location>
        <begin position="6"/>
        <end position="30"/>
    </location>
</feature>
<keyword evidence="1" id="KW-0472">Membrane</keyword>
<keyword evidence="1" id="KW-1133">Transmembrane helix</keyword>
<reference evidence="2 3" key="1">
    <citation type="submission" date="2018-08" db="EMBL/GenBank/DDBJ databases">
        <authorList>
            <person name="Laetsch R D."/>
            <person name="Stevens L."/>
            <person name="Kumar S."/>
            <person name="Blaxter L. M."/>
        </authorList>
    </citation>
    <scope>NUCLEOTIDE SEQUENCE [LARGE SCALE GENOMIC DNA]</scope>
</reference>
<accession>A0A498SNL8</accession>
<dbReference type="Proteomes" id="UP000276991">
    <property type="component" value="Unassembled WGS sequence"/>
</dbReference>
<proteinExistence type="predicted"/>
<gene>
    <name evidence="2" type="ORF">NAV_LOCUS5186</name>
</gene>
<sequence>MVKLSSMIVVGCSPSVVVELNCVAVAVIFCRWTATALVMLVDDNNVDDETTTMGMTQVWIDEDGRRKASE</sequence>
<protein>
    <submittedName>
        <fullName evidence="2">Uncharacterized protein</fullName>
    </submittedName>
</protein>
<dbReference type="AlphaFoldDB" id="A0A498SNL8"/>
<evidence type="ECO:0000313" key="3">
    <source>
        <dbReference type="Proteomes" id="UP000276991"/>
    </source>
</evidence>
<organism evidence="2 3">
    <name type="scientific">Acanthocheilonema viteae</name>
    <name type="common">Filarial nematode worm</name>
    <name type="synonym">Dipetalonema viteae</name>
    <dbReference type="NCBI Taxonomy" id="6277"/>
    <lineage>
        <taxon>Eukaryota</taxon>
        <taxon>Metazoa</taxon>
        <taxon>Ecdysozoa</taxon>
        <taxon>Nematoda</taxon>
        <taxon>Chromadorea</taxon>
        <taxon>Rhabditida</taxon>
        <taxon>Spirurina</taxon>
        <taxon>Spiruromorpha</taxon>
        <taxon>Filarioidea</taxon>
        <taxon>Onchocercidae</taxon>
        <taxon>Acanthocheilonema</taxon>
    </lineage>
</organism>
<dbReference type="EMBL" id="UPTC01000863">
    <property type="protein sequence ID" value="VBB30395.1"/>
    <property type="molecule type" value="Genomic_DNA"/>
</dbReference>
<name>A0A498SNL8_ACAVI</name>
<keyword evidence="3" id="KW-1185">Reference proteome</keyword>
<evidence type="ECO:0000256" key="1">
    <source>
        <dbReference type="SAM" id="Phobius"/>
    </source>
</evidence>
<keyword evidence="1" id="KW-0812">Transmembrane</keyword>